<reference evidence="5 6" key="1">
    <citation type="journal article" date="2013" name="BMC Genomics">
        <title>Reconstruction of the lipid metabolism for the microalga Monoraphidium neglectum from its genome sequence reveals characteristics suitable for biofuel production.</title>
        <authorList>
            <person name="Bogen C."/>
            <person name="Al-Dilaimi A."/>
            <person name="Albersmeier A."/>
            <person name="Wichmann J."/>
            <person name="Grundmann M."/>
            <person name="Rupp O."/>
            <person name="Lauersen K.J."/>
            <person name="Blifernez-Klassen O."/>
            <person name="Kalinowski J."/>
            <person name="Goesmann A."/>
            <person name="Mussgnug J.H."/>
            <person name="Kruse O."/>
        </authorList>
    </citation>
    <scope>NUCLEOTIDE SEQUENCE [LARGE SCALE GENOMIC DNA]</scope>
    <source>
        <strain evidence="5 6">SAG 48.87</strain>
    </source>
</reference>
<dbReference type="Proteomes" id="UP000054498">
    <property type="component" value="Unassembled WGS sequence"/>
</dbReference>
<sequence>VPDLRGNGRSDRPNYWDRKTWWTVDEHLLIDFPTVVNAVLALSGAAQLHWVGHSMGGMLAVGALSRGLECASALRSVTLLASGCFGAGSWHSFVGKHVSRLTRAGFHAGHIVPFTAGLRGLLAPLAWAVQGLFYVHDNVDPCIARKLLGSFLSFIPSGVVAQFMGSLNSPLGISSSDGTWNYADPKVLAHTTTPVMAINGDRDLFCPAAGGLKTVNLFGGPHRRFLFLGPEYGTTKHHYGHFCPLVGRDVPTEVFPHIEAFISEFDAPQPPSAGAPQQPRAAAPAMPVPVAVPPIGARP</sequence>
<evidence type="ECO:0000256" key="2">
    <source>
        <dbReference type="ARBA" id="ARBA00023098"/>
    </source>
</evidence>
<dbReference type="AlphaFoldDB" id="A0A0D2MKS2"/>
<feature type="compositionally biased region" description="Low complexity" evidence="3">
    <location>
        <begin position="274"/>
        <end position="285"/>
    </location>
</feature>
<dbReference type="OrthoDB" id="9974421at2759"/>
<dbReference type="Gene3D" id="3.40.50.1820">
    <property type="entry name" value="alpha/beta hydrolase"/>
    <property type="match status" value="1"/>
</dbReference>
<organism evidence="5 6">
    <name type="scientific">Monoraphidium neglectum</name>
    <dbReference type="NCBI Taxonomy" id="145388"/>
    <lineage>
        <taxon>Eukaryota</taxon>
        <taxon>Viridiplantae</taxon>
        <taxon>Chlorophyta</taxon>
        <taxon>core chlorophytes</taxon>
        <taxon>Chlorophyceae</taxon>
        <taxon>CS clade</taxon>
        <taxon>Sphaeropleales</taxon>
        <taxon>Selenastraceae</taxon>
        <taxon>Monoraphidium</taxon>
    </lineage>
</organism>
<proteinExistence type="predicted"/>
<evidence type="ECO:0000259" key="4">
    <source>
        <dbReference type="Pfam" id="PF00561"/>
    </source>
</evidence>
<keyword evidence="1" id="KW-0442">Lipid degradation</keyword>
<gene>
    <name evidence="5" type="ORF">MNEG_12468</name>
</gene>
<dbReference type="InterPro" id="IPR029058">
    <property type="entry name" value="AB_hydrolase_fold"/>
</dbReference>
<dbReference type="PANTHER" id="PTHR11005">
    <property type="entry name" value="LYSOSOMAL ACID LIPASE-RELATED"/>
    <property type="match status" value="1"/>
</dbReference>
<dbReference type="KEGG" id="mng:MNEG_12468"/>
<feature type="domain" description="AB hydrolase-1" evidence="4">
    <location>
        <begin position="1"/>
        <end position="82"/>
    </location>
</feature>
<feature type="region of interest" description="Disordered" evidence="3">
    <location>
        <begin position="266"/>
        <end position="287"/>
    </location>
</feature>
<evidence type="ECO:0000256" key="3">
    <source>
        <dbReference type="SAM" id="MobiDB-lite"/>
    </source>
</evidence>
<dbReference type="EMBL" id="KK103479">
    <property type="protein sequence ID" value="KIY95495.1"/>
    <property type="molecule type" value="Genomic_DNA"/>
</dbReference>
<name>A0A0D2MKS2_9CHLO</name>
<evidence type="ECO:0000256" key="1">
    <source>
        <dbReference type="ARBA" id="ARBA00022963"/>
    </source>
</evidence>
<dbReference type="InterPro" id="IPR000073">
    <property type="entry name" value="AB_hydrolase_1"/>
</dbReference>
<evidence type="ECO:0000313" key="6">
    <source>
        <dbReference type="Proteomes" id="UP000054498"/>
    </source>
</evidence>
<dbReference type="GeneID" id="25729833"/>
<feature type="non-terminal residue" evidence="5">
    <location>
        <position position="1"/>
    </location>
</feature>
<keyword evidence="2" id="KW-0443">Lipid metabolism</keyword>
<dbReference type="RefSeq" id="XP_013894515.1">
    <property type="nucleotide sequence ID" value="XM_014039061.1"/>
</dbReference>
<dbReference type="SUPFAM" id="SSF53474">
    <property type="entry name" value="alpha/beta-Hydrolases"/>
    <property type="match status" value="1"/>
</dbReference>
<evidence type="ECO:0000313" key="5">
    <source>
        <dbReference type="EMBL" id="KIY95495.1"/>
    </source>
</evidence>
<protein>
    <recommendedName>
        <fullName evidence="4">AB hydrolase-1 domain-containing protein</fullName>
    </recommendedName>
</protein>
<accession>A0A0D2MKS2</accession>
<keyword evidence="6" id="KW-1185">Reference proteome</keyword>
<dbReference type="GO" id="GO:0016042">
    <property type="term" value="P:lipid catabolic process"/>
    <property type="evidence" value="ECO:0007669"/>
    <property type="project" value="UniProtKB-KW"/>
</dbReference>
<dbReference type="Pfam" id="PF00561">
    <property type="entry name" value="Abhydrolase_1"/>
    <property type="match status" value="1"/>
</dbReference>